<protein>
    <submittedName>
        <fullName evidence="2">Chemotaxis protein CheW</fullName>
    </submittedName>
</protein>
<dbReference type="GO" id="GO:0006935">
    <property type="term" value="P:chemotaxis"/>
    <property type="evidence" value="ECO:0007669"/>
    <property type="project" value="InterPro"/>
</dbReference>
<evidence type="ECO:0000259" key="1">
    <source>
        <dbReference type="PROSITE" id="PS50851"/>
    </source>
</evidence>
<dbReference type="Gene3D" id="2.40.50.180">
    <property type="entry name" value="CheA-289, Domain 4"/>
    <property type="match status" value="1"/>
</dbReference>
<gene>
    <name evidence="2" type="ORF">DI632_02585</name>
</gene>
<dbReference type="Proteomes" id="UP000248614">
    <property type="component" value="Unassembled WGS sequence"/>
</dbReference>
<feature type="domain" description="CheW-like" evidence="1">
    <location>
        <begin position="5"/>
        <end position="140"/>
    </location>
</feature>
<dbReference type="InterPro" id="IPR036061">
    <property type="entry name" value="CheW-like_dom_sf"/>
</dbReference>
<dbReference type="SUPFAM" id="SSF50341">
    <property type="entry name" value="CheW-like"/>
    <property type="match status" value="1"/>
</dbReference>
<sequence>MAVMTASFLILRIGATRLALPMAAVREVLPMLPIDAAPGLPRPLLGFVALQDRPVPVLAPELLLDPQAQVDAIALFAHLVWLRDDLCLLVDRAEDVAQGNLSPLDPAHSLNAAVVGELALADGSTAYLVAPDRLLLDAERAALATLTAAADARRDQWAAA</sequence>
<dbReference type="GO" id="GO:0007165">
    <property type="term" value="P:signal transduction"/>
    <property type="evidence" value="ECO:0007669"/>
    <property type="project" value="InterPro"/>
</dbReference>
<reference evidence="2 3" key="1">
    <citation type="submission" date="2017-08" db="EMBL/GenBank/DDBJ databases">
        <title>Infants hospitalized years apart are colonized by the same room-sourced microbial strains.</title>
        <authorList>
            <person name="Brooks B."/>
            <person name="Olm M.R."/>
            <person name="Firek B.A."/>
            <person name="Baker R."/>
            <person name="Thomas B.C."/>
            <person name="Morowitz M.J."/>
            <person name="Banfield J.F."/>
        </authorList>
    </citation>
    <scope>NUCLEOTIDE SEQUENCE [LARGE SCALE GENOMIC DNA]</scope>
    <source>
        <strain evidence="2">S2_018_000_R3_110</strain>
    </source>
</reference>
<dbReference type="AlphaFoldDB" id="A0A2W5BAZ5"/>
<accession>A0A2W5BAZ5</accession>
<comment type="caution">
    <text evidence="2">The sequence shown here is derived from an EMBL/GenBank/DDBJ whole genome shotgun (WGS) entry which is preliminary data.</text>
</comment>
<proteinExistence type="predicted"/>
<organism evidence="2 3">
    <name type="scientific">Sphingomonas hengshuiensis</name>
    <dbReference type="NCBI Taxonomy" id="1609977"/>
    <lineage>
        <taxon>Bacteria</taxon>
        <taxon>Pseudomonadati</taxon>
        <taxon>Pseudomonadota</taxon>
        <taxon>Alphaproteobacteria</taxon>
        <taxon>Sphingomonadales</taxon>
        <taxon>Sphingomonadaceae</taxon>
        <taxon>Sphingomonas</taxon>
    </lineage>
</organism>
<dbReference type="Gene3D" id="2.30.30.40">
    <property type="entry name" value="SH3 Domains"/>
    <property type="match status" value="1"/>
</dbReference>
<dbReference type="PROSITE" id="PS50851">
    <property type="entry name" value="CHEW"/>
    <property type="match status" value="1"/>
</dbReference>
<name>A0A2W5BAZ5_9SPHN</name>
<dbReference type="InterPro" id="IPR002545">
    <property type="entry name" value="CheW-lke_dom"/>
</dbReference>
<dbReference type="Pfam" id="PF01584">
    <property type="entry name" value="CheW"/>
    <property type="match status" value="1"/>
</dbReference>
<evidence type="ECO:0000313" key="3">
    <source>
        <dbReference type="Proteomes" id="UP000248614"/>
    </source>
</evidence>
<evidence type="ECO:0000313" key="2">
    <source>
        <dbReference type="EMBL" id="PZO80121.1"/>
    </source>
</evidence>
<dbReference type="SMART" id="SM00260">
    <property type="entry name" value="CheW"/>
    <property type="match status" value="1"/>
</dbReference>
<dbReference type="EMBL" id="QFNF01000004">
    <property type="protein sequence ID" value="PZO80121.1"/>
    <property type="molecule type" value="Genomic_DNA"/>
</dbReference>